<accession>A0ABY2P718</accession>
<reference evidence="2 3" key="1">
    <citation type="submission" date="2019-04" db="EMBL/GenBank/DDBJ databases">
        <title>Streptomyces rhizosphaericola sp. nov., an actinobacterium isolated from the wheat rhizosphere.</title>
        <authorList>
            <person name="Vargas Hoyos H.A."/>
            <person name="Santos S.N."/>
            <person name="Genuario D.B."/>
            <person name="Melo I.S."/>
            <person name="Da Silva L.J."/>
            <person name="Da Silva F.S.P."/>
            <person name="Zucchi T.D."/>
        </authorList>
    </citation>
    <scope>NUCLEOTIDE SEQUENCE [LARGE SCALE GENOMIC DNA]</scope>
    <source>
        <strain evidence="2 3">1AS2c</strain>
    </source>
</reference>
<evidence type="ECO:0000313" key="3">
    <source>
        <dbReference type="Proteomes" id="UP000306274"/>
    </source>
</evidence>
<evidence type="ECO:0000313" key="2">
    <source>
        <dbReference type="EMBL" id="TGZ00769.1"/>
    </source>
</evidence>
<feature type="compositionally biased region" description="Low complexity" evidence="1">
    <location>
        <begin position="26"/>
        <end position="37"/>
    </location>
</feature>
<organism evidence="2 3">
    <name type="scientific">Streptomyces rhizosphaericola</name>
    <dbReference type="NCBI Taxonomy" id="2564098"/>
    <lineage>
        <taxon>Bacteria</taxon>
        <taxon>Bacillati</taxon>
        <taxon>Actinomycetota</taxon>
        <taxon>Actinomycetes</taxon>
        <taxon>Kitasatosporales</taxon>
        <taxon>Streptomycetaceae</taxon>
        <taxon>Streptomyces</taxon>
    </lineage>
</organism>
<dbReference type="EMBL" id="SRZK01000485">
    <property type="protein sequence ID" value="TGZ00769.1"/>
    <property type="molecule type" value="Genomic_DNA"/>
</dbReference>
<gene>
    <name evidence="2" type="ORF">E5Z02_29920</name>
</gene>
<dbReference type="Proteomes" id="UP000306274">
    <property type="component" value="Unassembled WGS sequence"/>
</dbReference>
<proteinExistence type="predicted"/>
<keyword evidence="3" id="KW-1185">Reference proteome</keyword>
<name>A0ABY2P718_9ACTN</name>
<protein>
    <submittedName>
        <fullName evidence="2">Uncharacterized protein</fullName>
    </submittedName>
</protein>
<evidence type="ECO:0000256" key="1">
    <source>
        <dbReference type="SAM" id="MobiDB-lite"/>
    </source>
</evidence>
<feature type="region of interest" description="Disordered" evidence="1">
    <location>
        <begin position="1"/>
        <end position="37"/>
    </location>
</feature>
<feature type="compositionally biased region" description="Basic and acidic residues" evidence="1">
    <location>
        <begin position="1"/>
        <end position="17"/>
    </location>
</feature>
<comment type="caution">
    <text evidence="2">The sequence shown here is derived from an EMBL/GenBank/DDBJ whole genome shotgun (WGS) entry which is preliminary data.</text>
</comment>
<sequence>MEERSHDASVRGFRRAESWTGPVTTGSGPAAGAHAGAPMGSSRAVLVRADARPLVLSAALPDAPDLPPHL</sequence>